<proteinExistence type="predicted"/>
<gene>
    <name evidence="3" type="ORF">LEM8419_00929</name>
</gene>
<comment type="caution">
    <text evidence="3">The sequence shown here is derived from an EMBL/GenBank/DDBJ whole genome shotgun (WGS) entry which is preliminary data.</text>
</comment>
<keyword evidence="1" id="KW-0732">Signal</keyword>
<dbReference type="EMBL" id="CAKLPZ010000001">
    <property type="protein sequence ID" value="CAH0999629.1"/>
    <property type="molecule type" value="Genomic_DNA"/>
</dbReference>
<dbReference type="InterPro" id="IPR013229">
    <property type="entry name" value="PEGA"/>
</dbReference>
<dbReference type="Pfam" id="PF08308">
    <property type="entry name" value="PEGA"/>
    <property type="match status" value="1"/>
</dbReference>
<evidence type="ECO:0000256" key="1">
    <source>
        <dbReference type="SAM" id="SignalP"/>
    </source>
</evidence>
<dbReference type="PROSITE" id="PS51257">
    <property type="entry name" value="PROKAR_LIPOPROTEIN"/>
    <property type="match status" value="1"/>
</dbReference>
<feature type="signal peptide" evidence="1">
    <location>
        <begin position="1"/>
        <end position="18"/>
    </location>
</feature>
<reference evidence="3" key="1">
    <citation type="submission" date="2021-12" db="EMBL/GenBank/DDBJ databases">
        <authorList>
            <person name="Rodrigo-Torres L."/>
            <person name="Arahal R. D."/>
            <person name="Lucena T."/>
        </authorList>
    </citation>
    <scope>NUCLEOTIDE SEQUENCE</scope>
    <source>
        <strain evidence="3">CECT 8419</strain>
    </source>
</reference>
<organism evidence="3 4">
    <name type="scientific">Neolewinella maritima</name>
    <dbReference type="NCBI Taxonomy" id="1383882"/>
    <lineage>
        <taxon>Bacteria</taxon>
        <taxon>Pseudomonadati</taxon>
        <taxon>Bacteroidota</taxon>
        <taxon>Saprospiria</taxon>
        <taxon>Saprospirales</taxon>
        <taxon>Lewinellaceae</taxon>
        <taxon>Neolewinella</taxon>
    </lineage>
</organism>
<evidence type="ECO:0000259" key="2">
    <source>
        <dbReference type="Pfam" id="PF08308"/>
    </source>
</evidence>
<feature type="domain" description="PEGA" evidence="2">
    <location>
        <begin position="28"/>
        <end position="89"/>
    </location>
</feature>
<name>A0ABN8F6H9_9BACT</name>
<evidence type="ECO:0000313" key="4">
    <source>
        <dbReference type="Proteomes" id="UP000837803"/>
    </source>
</evidence>
<accession>A0ABN8F6H9</accession>
<feature type="chain" id="PRO_5047083314" description="PEGA domain-containing protein" evidence="1">
    <location>
        <begin position="19"/>
        <end position="125"/>
    </location>
</feature>
<evidence type="ECO:0000313" key="3">
    <source>
        <dbReference type="EMBL" id="CAH0999629.1"/>
    </source>
</evidence>
<dbReference type="RefSeq" id="WP_238749830.1">
    <property type="nucleotide sequence ID" value="NZ_CAKLPZ010000001.1"/>
</dbReference>
<protein>
    <recommendedName>
        <fullName evidence="2">PEGA domain-containing protein</fullName>
    </recommendedName>
</protein>
<dbReference type="Proteomes" id="UP000837803">
    <property type="component" value="Unassembled WGS sequence"/>
</dbReference>
<sequence>MFKYLPFLLVVFVSSSCATVFTGTADDIYFTSQPSGAMVYLEGHPLGRTPLITKVPRRTRSRYVTFELEGHQPVSQLMTTRLNAVTLVNLLWWPGFIVDAVIGALVKPEYDRYYSELYAYPPAEE</sequence>
<keyword evidence="4" id="KW-1185">Reference proteome</keyword>